<dbReference type="InterPro" id="IPR000772">
    <property type="entry name" value="Ricin_B_lectin"/>
</dbReference>
<dbReference type="Proteomes" id="UP000063699">
    <property type="component" value="Chromosome"/>
</dbReference>
<dbReference type="RefSeq" id="WP_054295794.1">
    <property type="nucleotide sequence ID" value="NZ_CP012752.1"/>
</dbReference>
<evidence type="ECO:0000256" key="1">
    <source>
        <dbReference type="SAM" id="SignalP"/>
    </source>
</evidence>
<sequence length="153" mass="16384">MRKLLIGLLAVLAAVVFAPTANAAIDAKIGNRANGRCLDGAASGNPGLQPCRVTNGQVWKWAGSVPSTGTMRHTLSGKCLDSNARGDVYLLTCQAGNNNQKWKMGRFGTSIEIKNVATGRCLSRAQLDVFRLDTYGCNTADTLQKWTITNIMP</sequence>
<gene>
    <name evidence="3" type="ORF">AOZ06_49910</name>
</gene>
<reference evidence="3 4" key="1">
    <citation type="submission" date="2015-07" db="EMBL/GenBank/DDBJ databases">
        <title>Genome sequencing of Kibdelosporangium phytohabitans.</title>
        <authorList>
            <person name="Qin S."/>
            <person name="Xing K."/>
        </authorList>
    </citation>
    <scope>NUCLEOTIDE SEQUENCE [LARGE SCALE GENOMIC DNA]</scope>
    <source>
        <strain evidence="3 4">KLBMP1111</strain>
    </source>
</reference>
<feature type="chain" id="PRO_5006036046" description="Ricin B lectin domain-containing protein" evidence="1">
    <location>
        <begin position="24"/>
        <end position="153"/>
    </location>
</feature>
<protein>
    <recommendedName>
        <fullName evidence="2">Ricin B lectin domain-containing protein</fullName>
    </recommendedName>
</protein>
<dbReference type="EMBL" id="CP012752">
    <property type="protein sequence ID" value="ALG13920.1"/>
    <property type="molecule type" value="Genomic_DNA"/>
</dbReference>
<evidence type="ECO:0000313" key="4">
    <source>
        <dbReference type="Proteomes" id="UP000063699"/>
    </source>
</evidence>
<feature type="domain" description="Ricin B lectin" evidence="2">
    <location>
        <begin position="23"/>
        <end position="149"/>
    </location>
</feature>
<evidence type="ECO:0000313" key="3">
    <source>
        <dbReference type="EMBL" id="ALG13920.1"/>
    </source>
</evidence>
<feature type="signal peptide" evidence="1">
    <location>
        <begin position="1"/>
        <end position="23"/>
    </location>
</feature>
<keyword evidence="1" id="KW-0732">Signal</keyword>
<accession>A0A0N9ICA5</accession>
<dbReference type="KEGG" id="kphy:AOZ06_49910"/>
<dbReference type="InterPro" id="IPR035992">
    <property type="entry name" value="Ricin_B-like_lectins"/>
</dbReference>
<keyword evidence="4" id="KW-1185">Reference proteome</keyword>
<dbReference type="SMART" id="SM00458">
    <property type="entry name" value="RICIN"/>
    <property type="match status" value="1"/>
</dbReference>
<name>A0A0N9ICA5_9PSEU</name>
<evidence type="ECO:0000259" key="2">
    <source>
        <dbReference type="SMART" id="SM00458"/>
    </source>
</evidence>
<dbReference type="OrthoDB" id="1099523at2"/>
<proteinExistence type="predicted"/>
<dbReference type="PROSITE" id="PS50231">
    <property type="entry name" value="RICIN_B_LECTIN"/>
    <property type="match status" value="1"/>
</dbReference>
<dbReference type="STRING" id="860235.AOZ06_49910"/>
<organism evidence="3 4">
    <name type="scientific">Kibdelosporangium phytohabitans</name>
    <dbReference type="NCBI Taxonomy" id="860235"/>
    <lineage>
        <taxon>Bacteria</taxon>
        <taxon>Bacillati</taxon>
        <taxon>Actinomycetota</taxon>
        <taxon>Actinomycetes</taxon>
        <taxon>Pseudonocardiales</taxon>
        <taxon>Pseudonocardiaceae</taxon>
        <taxon>Kibdelosporangium</taxon>
    </lineage>
</organism>
<dbReference type="CDD" id="cd23415">
    <property type="entry name" value="beta-trefoil_Ricin_AH"/>
    <property type="match status" value="1"/>
</dbReference>
<dbReference type="Pfam" id="PF00652">
    <property type="entry name" value="Ricin_B_lectin"/>
    <property type="match status" value="1"/>
</dbReference>
<dbReference type="AlphaFoldDB" id="A0A0N9ICA5"/>
<dbReference type="SUPFAM" id="SSF50370">
    <property type="entry name" value="Ricin B-like lectins"/>
    <property type="match status" value="1"/>
</dbReference>
<dbReference type="Gene3D" id="2.80.10.50">
    <property type="match status" value="1"/>
</dbReference>